<organism evidence="1 2">
    <name type="scientific">Lasiosphaeria miniovina</name>
    <dbReference type="NCBI Taxonomy" id="1954250"/>
    <lineage>
        <taxon>Eukaryota</taxon>
        <taxon>Fungi</taxon>
        <taxon>Dikarya</taxon>
        <taxon>Ascomycota</taxon>
        <taxon>Pezizomycotina</taxon>
        <taxon>Sordariomycetes</taxon>
        <taxon>Sordariomycetidae</taxon>
        <taxon>Sordariales</taxon>
        <taxon>Lasiosphaeriaceae</taxon>
        <taxon>Lasiosphaeria</taxon>
    </lineage>
</organism>
<comment type="caution">
    <text evidence="1">The sequence shown here is derived from an EMBL/GenBank/DDBJ whole genome shotgun (WGS) entry which is preliminary data.</text>
</comment>
<dbReference type="InterPro" id="IPR029052">
    <property type="entry name" value="Metallo-depent_PP-like"/>
</dbReference>
<dbReference type="GeneID" id="85328665"/>
<reference evidence="1" key="1">
    <citation type="submission" date="2023-06" db="EMBL/GenBank/DDBJ databases">
        <title>Genome-scale phylogeny and comparative genomics of the fungal order Sordariales.</title>
        <authorList>
            <consortium name="Lawrence Berkeley National Laboratory"/>
            <person name="Hensen N."/>
            <person name="Bonometti L."/>
            <person name="Westerberg I."/>
            <person name="Brannstrom I.O."/>
            <person name="Guillou S."/>
            <person name="Cros-Aarteil S."/>
            <person name="Calhoun S."/>
            <person name="Haridas S."/>
            <person name="Kuo A."/>
            <person name="Mondo S."/>
            <person name="Pangilinan J."/>
            <person name="Riley R."/>
            <person name="LaButti K."/>
            <person name="Andreopoulos B."/>
            <person name="Lipzen A."/>
            <person name="Chen C."/>
            <person name="Yanf M."/>
            <person name="Daum C."/>
            <person name="Ng V."/>
            <person name="Clum A."/>
            <person name="Steindorff A."/>
            <person name="Ohm R."/>
            <person name="Martin F."/>
            <person name="Silar P."/>
            <person name="Natvig D."/>
            <person name="Lalanne C."/>
            <person name="Gautier V."/>
            <person name="Ament-velasquez S.L."/>
            <person name="Kruys A."/>
            <person name="Hutchinson M.I."/>
            <person name="Powell A.J."/>
            <person name="Barry K."/>
            <person name="Miller A.N."/>
            <person name="Grigoriev I.V."/>
            <person name="Debuchy R."/>
            <person name="Gladieux P."/>
            <person name="Thoren M.H."/>
            <person name="Johannesson H."/>
        </authorList>
    </citation>
    <scope>NUCLEOTIDE SEQUENCE</scope>
    <source>
        <strain evidence="1">SMH2392-1A</strain>
    </source>
</reference>
<dbReference type="PANTHER" id="PTHR12905">
    <property type="entry name" value="METALLOPHOSPHOESTERASE"/>
    <property type="match status" value="1"/>
</dbReference>
<dbReference type="RefSeq" id="XP_060296338.1">
    <property type="nucleotide sequence ID" value="XM_060445395.1"/>
</dbReference>
<protein>
    <submittedName>
        <fullName evidence="1">Metallo-dependent phosphatase-like protein</fullName>
    </submittedName>
</protein>
<dbReference type="PANTHER" id="PTHR12905:SF0">
    <property type="entry name" value="CALCINEURIN-LIKE PHOSPHOESTERASE DOMAIN-CONTAINING PROTEIN"/>
    <property type="match status" value="1"/>
</dbReference>
<dbReference type="Proteomes" id="UP001172101">
    <property type="component" value="Unassembled WGS sequence"/>
</dbReference>
<sequence>MATTFLILSDTHDDAFPGPASLPSKVDVVIYCGDLTMIGGLSNYKKFIDVSLDRKWWQDNLIEEEDDPEEPAQALADGRTFTIYASPYAPEFNGYVFAYGPDEDRFGPGAEHPISEGVDIVMTHGSPLLPSQDYVLDVNRQGNHCGCPILYDAIYQARPKLHCFGHIHEGYGV</sequence>
<keyword evidence="2" id="KW-1185">Reference proteome</keyword>
<dbReference type="AlphaFoldDB" id="A0AA40DVV8"/>
<evidence type="ECO:0000313" key="2">
    <source>
        <dbReference type="Proteomes" id="UP001172101"/>
    </source>
</evidence>
<proteinExistence type="predicted"/>
<name>A0AA40DVV8_9PEZI</name>
<dbReference type="EMBL" id="JAUIRO010000004">
    <property type="protein sequence ID" value="KAK0717545.1"/>
    <property type="molecule type" value="Genomic_DNA"/>
</dbReference>
<dbReference type="SUPFAM" id="SSF56300">
    <property type="entry name" value="Metallo-dependent phosphatases"/>
    <property type="match status" value="1"/>
</dbReference>
<gene>
    <name evidence="1" type="ORF">B0T26DRAFT_751586</name>
</gene>
<dbReference type="InterPro" id="IPR051693">
    <property type="entry name" value="UPF0046_metallophosphoest"/>
</dbReference>
<evidence type="ECO:0000313" key="1">
    <source>
        <dbReference type="EMBL" id="KAK0717545.1"/>
    </source>
</evidence>
<dbReference type="Gene3D" id="3.60.21.10">
    <property type="match status" value="1"/>
</dbReference>
<accession>A0AA40DVV8</accession>